<dbReference type="GeneID" id="1463392"/>
<reference evidence="3" key="2">
    <citation type="journal article" date="2015" name="J. Gen. Virol.">
        <title>Isolation of an Adoxophyes orana granulovirus (AdorGV) occlusion body morphology mutant: biological activity, genome sequence and relationship to other isolates of AdorGV.</title>
        <authorList>
            <person name="Nakai M."/>
            <person name="Harrison R.L."/>
            <person name="Uchida H."/>
            <person name="Ukuda R."/>
            <person name="Hikihara S."/>
            <person name="Ishii K."/>
            <person name="Kunimi Y."/>
        </authorList>
    </citation>
    <scope>NUCLEOTIDE SEQUENCE</scope>
    <source>
        <strain evidence="3">Miyazaki</strain>
    </source>
</reference>
<feature type="compositionally biased region" description="Acidic residues" evidence="1">
    <location>
        <begin position="230"/>
        <end position="240"/>
    </location>
</feature>
<protein>
    <submittedName>
        <fullName evidence="2 3">39K</fullName>
    </submittedName>
</protein>
<reference evidence="2 4" key="1">
    <citation type="journal article" date="2003" name="Virology">
        <title>The complete sequence of the Adoxophyes orana granulovirus genome.</title>
        <authorList>
            <person name="Wormleaton S."/>
            <person name="Kuzio J."/>
            <person name="Winstanley D."/>
        </authorList>
    </citation>
    <scope>NUCLEOTIDE SEQUENCE [LARGE SCALE GENOMIC DNA]</scope>
</reference>
<feature type="region of interest" description="Disordered" evidence="1">
    <location>
        <begin position="221"/>
        <end position="240"/>
    </location>
</feature>
<proteinExistence type="predicted"/>
<dbReference type="Proteomes" id="UP000202129">
    <property type="component" value="Segment"/>
</dbReference>
<sequence>MQLIKNGGYDVAPDTEISNKNLIDVSYINNKDLIVNMFNNNQFKQMLMDKKILVNLRIDLDANDKKSIIKKKKTNQPYIINSFIIYTSFLSKANIKLVKDNKAWQLMADSSNQDGAAFRALIEHLEVCHKKLVIENNMGVVDNTKTTILRKSVIAYAHNIMIAAYNNTPIPEPVMLDFNSTEMSTKNYEICKNMYNEHTRFVEAIDLLKDFFKRHNLLKSSQDNNKTNENNEEEVEEEETFEEIPVHVARKRPGVVKKVNNKRRITADMVDDDNLQIN</sequence>
<dbReference type="KEGG" id="vg:1463392"/>
<gene>
    <name evidence="2" type="primary">39K</name>
</gene>
<dbReference type="EMBL" id="AF547984">
    <property type="protein sequence ID" value="AAP85686.1"/>
    <property type="molecule type" value="Genomic_DNA"/>
</dbReference>
<dbReference type="EMBL" id="KM226332">
    <property type="protein sequence ID" value="AJA91689.1"/>
    <property type="molecule type" value="Genomic_DNA"/>
</dbReference>
<evidence type="ECO:0000313" key="2">
    <source>
        <dbReference type="EMBL" id="AAP85686.1"/>
    </source>
</evidence>
<accession>Q7T9W6</accession>
<keyword evidence="4" id="KW-1185">Reference proteome</keyword>
<dbReference type="RefSeq" id="NP_872503.1">
    <property type="nucleotide sequence ID" value="NC_005038.1"/>
</dbReference>
<evidence type="ECO:0000256" key="1">
    <source>
        <dbReference type="SAM" id="MobiDB-lite"/>
    </source>
</evidence>
<organismHost>
    <name type="scientific">Adoxophyes</name>
    <dbReference type="NCBI Taxonomy" id="85584"/>
</organismHost>
<evidence type="ECO:0000313" key="4">
    <source>
        <dbReference type="Proteomes" id="UP000202129"/>
    </source>
</evidence>
<dbReference type="OrthoDB" id="15150at10239"/>
<name>Q7T9W6_GVAO</name>
<organism evidence="2 4">
    <name type="scientific">Adoxophyes orana granulovirus</name>
    <name type="common">AoGV</name>
    <dbReference type="NCBI Taxonomy" id="170617"/>
    <lineage>
        <taxon>Viruses</taxon>
        <taxon>Viruses incertae sedis</taxon>
        <taxon>Naldaviricetes</taxon>
        <taxon>Lefavirales</taxon>
        <taxon>Baculoviridae</taxon>
        <taxon>Betabaculovirus</taxon>
        <taxon>Betabaculovirus adoranae</taxon>
    </lineage>
</organism>
<evidence type="ECO:0000313" key="3">
    <source>
        <dbReference type="EMBL" id="AJA91689.1"/>
    </source>
</evidence>